<dbReference type="EMBL" id="CAMXCT010001001">
    <property type="protein sequence ID" value="CAI3985560.1"/>
    <property type="molecule type" value="Genomic_DNA"/>
</dbReference>
<dbReference type="PANTHER" id="PTHR21576:SF158">
    <property type="entry name" value="RIBOSOMAL RNA-PROCESSING PROTEIN 12-LIKE CONSERVED DOMAIN-CONTAINING PROTEIN"/>
    <property type="match status" value="1"/>
</dbReference>
<keyword evidence="6" id="KW-0732">Signal</keyword>
<organism evidence="8">
    <name type="scientific">Cladocopium goreaui</name>
    <dbReference type="NCBI Taxonomy" id="2562237"/>
    <lineage>
        <taxon>Eukaryota</taxon>
        <taxon>Sar</taxon>
        <taxon>Alveolata</taxon>
        <taxon>Dinophyceae</taxon>
        <taxon>Suessiales</taxon>
        <taxon>Symbiodiniaceae</taxon>
        <taxon>Cladocopium</taxon>
    </lineage>
</organism>
<feature type="signal peptide" evidence="6">
    <location>
        <begin position="1"/>
        <end position="23"/>
    </location>
</feature>
<evidence type="ECO:0000256" key="6">
    <source>
        <dbReference type="SAM" id="SignalP"/>
    </source>
</evidence>
<reference evidence="8" key="1">
    <citation type="submission" date="2022-10" db="EMBL/GenBank/DDBJ databases">
        <authorList>
            <person name="Chen Y."/>
            <person name="Dougan E. K."/>
            <person name="Chan C."/>
            <person name="Rhodes N."/>
            <person name="Thang M."/>
        </authorList>
    </citation>
    <scope>NUCLEOTIDE SEQUENCE</scope>
</reference>
<feature type="transmembrane region" description="Helical" evidence="5">
    <location>
        <begin position="500"/>
        <end position="524"/>
    </location>
</feature>
<comment type="caution">
    <text evidence="8">The sequence shown here is derived from an EMBL/GenBank/DDBJ whole genome shotgun (WGS) entry which is preliminary data.</text>
</comment>
<feature type="transmembrane region" description="Helical" evidence="5">
    <location>
        <begin position="251"/>
        <end position="273"/>
    </location>
</feature>
<evidence type="ECO:0000256" key="1">
    <source>
        <dbReference type="ARBA" id="ARBA00004141"/>
    </source>
</evidence>
<evidence type="ECO:0000256" key="3">
    <source>
        <dbReference type="ARBA" id="ARBA00022989"/>
    </source>
</evidence>
<feature type="transmembrane region" description="Helical" evidence="5">
    <location>
        <begin position="224"/>
        <end position="245"/>
    </location>
</feature>
<feature type="transmembrane region" description="Helical" evidence="5">
    <location>
        <begin position="122"/>
        <end position="144"/>
    </location>
</feature>
<dbReference type="InterPro" id="IPR036259">
    <property type="entry name" value="MFS_trans_sf"/>
</dbReference>
<proteinExistence type="predicted"/>
<dbReference type="InterPro" id="IPR010658">
    <property type="entry name" value="Nodulin-like"/>
</dbReference>
<dbReference type="SUPFAM" id="SSF103473">
    <property type="entry name" value="MFS general substrate transporter"/>
    <property type="match status" value="1"/>
</dbReference>
<feature type="domain" description="Nodulin-like" evidence="7">
    <location>
        <begin position="89"/>
        <end position="338"/>
    </location>
</feature>
<accession>A0A9P1C5P1</accession>
<protein>
    <submittedName>
        <fullName evidence="9">Protein NUCLEAR FUSION DEFECTIVE 4</fullName>
    </submittedName>
</protein>
<feature type="transmembrane region" description="Helical" evidence="5">
    <location>
        <begin position="324"/>
        <end position="343"/>
    </location>
</feature>
<evidence type="ECO:0000313" key="8">
    <source>
        <dbReference type="EMBL" id="CAI3985560.1"/>
    </source>
</evidence>
<reference evidence="9 10" key="2">
    <citation type="submission" date="2024-05" db="EMBL/GenBank/DDBJ databases">
        <authorList>
            <person name="Chen Y."/>
            <person name="Shah S."/>
            <person name="Dougan E. K."/>
            <person name="Thang M."/>
            <person name="Chan C."/>
        </authorList>
    </citation>
    <scope>NUCLEOTIDE SEQUENCE [LARGE SCALE GENOMIC DNA]</scope>
</reference>
<gene>
    <name evidence="8" type="ORF">C1SCF055_LOCUS12998</name>
</gene>
<keyword evidence="10" id="KW-1185">Reference proteome</keyword>
<keyword evidence="4 5" id="KW-0472">Membrane</keyword>
<feature type="transmembrane region" description="Helical" evidence="5">
    <location>
        <begin position="466"/>
        <end position="488"/>
    </location>
</feature>
<feature type="transmembrane region" description="Helical" evidence="5">
    <location>
        <begin position="90"/>
        <end position="110"/>
    </location>
</feature>
<feature type="transmembrane region" description="Helical" evidence="5">
    <location>
        <begin position="53"/>
        <end position="70"/>
    </location>
</feature>
<keyword evidence="2 5" id="KW-0812">Transmembrane</keyword>
<feature type="transmembrane region" description="Helical" evidence="5">
    <location>
        <begin position="375"/>
        <end position="391"/>
    </location>
</feature>
<name>A0A9P1C5P1_9DINO</name>
<dbReference type="GO" id="GO:0016020">
    <property type="term" value="C:membrane"/>
    <property type="evidence" value="ECO:0007669"/>
    <property type="project" value="UniProtKB-SubCell"/>
</dbReference>
<dbReference type="EMBL" id="CAMXCT030001001">
    <property type="protein sequence ID" value="CAL4772872.1"/>
    <property type="molecule type" value="Genomic_DNA"/>
</dbReference>
<feature type="transmembrane region" description="Helical" evidence="5">
    <location>
        <begin position="156"/>
        <end position="179"/>
    </location>
</feature>
<feature type="chain" id="PRO_5043270133" evidence="6">
    <location>
        <begin position="24"/>
        <end position="585"/>
    </location>
</feature>
<sequence>MRGGIVLLAKACLLLGCIRLAAADASCEDASLLQVPKIGEDAIRKHRITTETFLGMVAAALIFLTWEFFWGSRKYNEEVSTAPRGLSDRWWLVIMSAMIQVVSGSVYAMGAWQNDLRDSLEISMTSATIIGAMTFMGNLAGFLGGMMFDRYGPKSAVCLGSCCLSIGYCLIGVALVSGLGKELKVLLASLGSLLAGYSSVSLLDNITCMACSISFPQNRAAAVGYLKAVLATAGGLWALLWVQVFRNRFGLVPFMAISAIAPFVVGVTSLSSIKVLPPHCREPLKDRGEIARALTLVFLLTVLTCFDVWAGYEYAKGLGASSWITGSIALALQMSPLLLLVTVRESSQASPSERICSPRNRSGLSFQTAFKGMDFWLLWACQFAVFGAGVATNQNLALILETTGHDSASSLGVALFALTSALSRIVVGILSDKYQAYFTRFHWLTAGAFCAMIGQFLVSLMDLTGIMTGTCLMGLSFGSFYTIIVPMVNEMYGNLEFGKMWGAQMSSQAAAALLIVCHLMPMVYRNAAGGKDVCQGPGCYRPSFLLLTVLNAVGLASALALQVRNSESLPVTRLVTETKSLGFSS</sequence>
<dbReference type="Pfam" id="PF06813">
    <property type="entry name" value="Nodulin-like"/>
    <property type="match status" value="1"/>
</dbReference>
<dbReference type="AlphaFoldDB" id="A0A9P1C5P1"/>
<dbReference type="OrthoDB" id="436119at2759"/>
<evidence type="ECO:0000256" key="4">
    <source>
        <dbReference type="ARBA" id="ARBA00023136"/>
    </source>
</evidence>
<evidence type="ECO:0000259" key="7">
    <source>
        <dbReference type="Pfam" id="PF06813"/>
    </source>
</evidence>
<feature type="transmembrane region" description="Helical" evidence="5">
    <location>
        <begin position="411"/>
        <end position="429"/>
    </location>
</feature>
<dbReference type="PANTHER" id="PTHR21576">
    <property type="entry name" value="UNCHARACTERIZED NODULIN-LIKE PROTEIN"/>
    <property type="match status" value="1"/>
</dbReference>
<feature type="transmembrane region" description="Helical" evidence="5">
    <location>
        <begin position="293"/>
        <end position="312"/>
    </location>
</feature>
<feature type="transmembrane region" description="Helical" evidence="5">
    <location>
        <begin position="441"/>
        <end position="460"/>
    </location>
</feature>
<keyword evidence="3 5" id="KW-1133">Transmembrane helix</keyword>
<evidence type="ECO:0000256" key="5">
    <source>
        <dbReference type="SAM" id="Phobius"/>
    </source>
</evidence>
<dbReference type="Gene3D" id="1.20.1250.20">
    <property type="entry name" value="MFS general substrate transporter like domains"/>
    <property type="match status" value="2"/>
</dbReference>
<evidence type="ECO:0000313" key="9">
    <source>
        <dbReference type="EMBL" id="CAL4772872.1"/>
    </source>
</evidence>
<dbReference type="EMBL" id="CAMXCT020001001">
    <property type="protein sequence ID" value="CAL1138935.1"/>
    <property type="molecule type" value="Genomic_DNA"/>
</dbReference>
<evidence type="ECO:0000313" key="10">
    <source>
        <dbReference type="Proteomes" id="UP001152797"/>
    </source>
</evidence>
<comment type="subcellular location">
    <subcellularLocation>
        <location evidence="1">Membrane</location>
        <topology evidence="1">Multi-pass membrane protein</topology>
    </subcellularLocation>
</comment>
<feature type="transmembrane region" description="Helical" evidence="5">
    <location>
        <begin position="544"/>
        <end position="563"/>
    </location>
</feature>
<dbReference type="Proteomes" id="UP001152797">
    <property type="component" value="Unassembled WGS sequence"/>
</dbReference>
<evidence type="ECO:0000256" key="2">
    <source>
        <dbReference type="ARBA" id="ARBA00022692"/>
    </source>
</evidence>